<dbReference type="InterPro" id="IPR002060">
    <property type="entry name" value="Squ/phyt_synthse"/>
</dbReference>
<dbReference type="InterPro" id="IPR019845">
    <property type="entry name" value="Squalene/phytoene_synthase_CS"/>
</dbReference>
<evidence type="ECO:0000256" key="1">
    <source>
        <dbReference type="ARBA" id="ARBA00022679"/>
    </source>
</evidence>
<dbReference type="SFLD" id="SFLDG01212">
    <property type="entry name" value="Phytoene_synthase_like"/>
    <property type="match status" value="1"/>
</dbReference>
<evidence type="ECO:0000313" key="3">
    <source>
        <dbReference type="Proteomes" id="UP001595805"/>
    </source>
</evidence>
<dbReference type="EMBL" id="JBHRZS010000006">
    <property type="protein sequence ID" value="MFC3880053.1"/>
    <property type="molecule type" value="Genomic_DNA"/>
</dbReference>
<name>A0ABV8AQ43_9BACT</name>
<dbReference type="CDD" id="cd00683">
    <property type="entry name" value="Trans_IPPS_HH"/>
    <property type="match status" value="1"/>
</dbReference>
<dbReference type="InterPro" id="IPR044843">
    <property type="entry name" value="Trans_IPPS_bact-type"/>
</dbReference>
<reference evidence="3" key="1">
    <citation type="journal article" date="2019" name="Int. J. Syst. Evol. Microbiol.">
        <title>The Global Catalogue of Microorganisms (GCM) 10K type strain sequencing project: providing services to taxonomists for standard genome sequencing and annotation.</title>
        <authorList>
            <consortium name="The Broad Institute Genomics Platform"/>
            <consortium name="The Broad Institute Genome Sequencing Center for Infectious Disease"/>
            <person name="Wu L."/>
            <person name="Ma J."/>
        </authorList>
    </citation>
    <scope>NUCLEOTIDE SEQUENCE [LARGE SCALE GENOMIC DNA]</scope>
    <source>
        <strain evidence="3">CCUG 60523</strain>
    </source>
</reference>
<dbReference type="Pfam" id="PF00494">
    <property type="entry name" value="SQS_PSY"/>
    <property type="match status" value="1"/>
</dbReference>
<dbReference type="InterPro" id="IPR033904">
    <property type="entry name" value="Trans_IPPS_HH"/>
</dbReference>
<dbReference type="Proteomes" id="UP001595805">
    <property type="component" value="Unassembled WGS sequence"/>
</dbReference>
<dbReference type="Gene3D" id="1.10.600.10">
    <property type="entry name" value="Farnesyl Diphosphate Synthase"/>
    <property type="match status" value="1"/>
</dbReference>
<dbReference type="SFLD" id="SFLDG01018">
    <property type="entry name" value="Squalene/Phytoene_Synthase_Lik"/>
    <property type="match status" value="1"/>
</dbReference>
<dbReference type="InterPro" id="IPR008949">
    <property type="entry name" value="Isoprenoid_synthase_dom_sf"/>
</dbReference>
<proteinExistence type="predicted"/>
<dbReference type="SUPFAM" id="SSF48576">
    <property type="entry name" value="Terpenoid synthases"/>
    <property type="match status" value="1"/>
</dbReference>
<protein>
    <submittedName>
        <fullName evidence="2">Phytoene/squalene synthase family protein</fullName>
    </submittedName>
</protein>
<dbReference type="RefSeq" id="WP_377905061.1">
    <property type="nucleotide sequence ID" value="NZ_JBHRZS010000006.1"/>
</dbReference>
<sequence>MDAVELYDQTTLECSRLITQRYSTSFTLGIKTLDKKFHLPIYAIYGFVRYADEIVDTFHDHDKAALLERFKKDTYEAIEAKLSLNPVLHAFQLMVNRYKIDLDLIEAFLHSMAMDLDFKTYNDNRYDEYIYGSAEVVGLMCLRVFCEGDSALYDSLKAPACKLGAAFQKVNFLRDIKSDFEERGRVYFPGVDYSQFDKTAKQAIEEDIQKDFDDSLIGIESLPDGAKLGVKVAYLYYQKLFDKIKGLPAETITQERIRIPNSKKLSLLVGSYFENKLGIS</sequence>
<comment type="caution">
    <text evidence="2">The sequence shown here is derived from an EMBL/GenBank/DDBJ whole genome shotgun (WGS) entry which is preliminary data.</text>
</comment>
<evidence type="ECO:0000313" key="2">
    <source>
        <dbReference type="EMBL" id="MFC3880053.1"/>
    </source>
</evidence>
<dbReference type="PANTHER" id="PTHR31480">
    <property type="entry name" value="BIFUNCTIONAL LYCOPENE CYCLASE/PHYTOENE SYNTHASE"/>
    <property type="match status" value="1"/>
</dbReference>
<dbReference type="SFLD" id="SFLDS00005">
    <property type="entry name" value="Isoprenoid_Synthase_Type_I"/>
    <property type="match status" value="1"/>
</dbReference>
<organism evidence="2 3">
    <name type="scientific">Algoriphagus namhaensis</name>
    <dbReference type="NCBI Taxonomy" id="915353"/>
    <lineage>
        <taxon>Bacteria</taxon>
        <taxon>Pseudomonadati</taxon>
        <taxon>Bacteroidota</taxon>
        <taxon>Cytophagia</taxon>
        <taxon>Cytophagales</taxon>
        <taxon>Cyclobacteriaceae</taxon>
        <taxon>Algoriphagus</taxon>
    </lineage>
</organism>
<keyword evidence="1" id="KW-0808">Transferase</keyword>
<dbReference type="PROSITE" id="PS01045">
    <property type="entry name" value="SQUALEN_PHYTOEN_SYN_2"/>
    <property type="match status" value="1"/>
</dbReference>
<gene>
    <name evidence="2" type="ORF">ACFOSV_07695</name>
</gene>
<accession>A0ABV8AQ43</accession>
<keyword evidence="3" id="KW-1185">Reference proteome</keyword>